<sequence length="251" mass="28263">MRTRIIAKLDVKPPYVVKPVHFEGLRKIGTPQELAKKYYEQGADEVMYIDIVSSLYQRGIIFEEIEKTANELFIPFGVGGAVRSIEDFSKLFHYGADKVLINTYAVQENPNIINQAAEIFGSQAVVVNIEAKEWDNWYECYTDCGRVQSNKNVLEWVKEVEQRGAGEILLQSVDKDGRKRGFDLELAKKVVESVNIPVVIASGAGKLEDIKELIEYAKPSGVAIASMLHYDLTNIKEIKKYLSDNGIEVSK</sequence>
<dbReference type="InterPro" id="IPR050064">
    <property type="entry name" value="IGPS_HisA/HisF"/>
</dbReference>
<evidence type="ECO:0000256" key="2">
    <source>
        <dbReference type="ARBA" id="ARBA00009667"/>
    </source>
</evidence>
<dbReference type="Pfam" id="PF00977">
    <property type="entry name" value="His_biosynth"/>
    <property type="match status" value="1"/>
</dbReference>
<dbReference type="RefSeq" id="WP_046995241.1">
    <property type="nucleotide sequence ID" value="NZ_JAIT01000059.1"/>
</dbReference>
<dbReference type="GO" id="GO:0000105">
    <property type="term" value="P:L-histidine biosynthetic process"/>
    <property type="evidence" value="ECO:0007669"/>
    <property type="project" value="UniProtKB-UniPathway"/>
</dbReference>
<dbReference type="InterPro" id="IPR011060">
    <property type="entry name" value="RibuloseP-bd_barrel"/>
</dbReference>
<dbReference type="EC" id="4.3.2.10" evidence="4"/>
<comment type="catalytic activity">
    <reaction evidence="10">
        <text>5-[(5-phospho-1-deoxy-D-ribulos-1-ylimino)methylamino]-1-(5-phospho-beta-D-ribosyl)imidazole-4-carboxamide + L-glutamine = D-erythro-1-(imidazol-4-yl)glycerol 3-phosphate + 5-amino-1-(5-phospho-beta-D-ribosyl)imidazole-4-carboxamide + L-glutamate + H(+)</text>
        <dbReference type="Rhea" id="RHEA:24793"/>
        <dbReference type="ChEBI" id="CHEBI:15378"/>
        <dbReference type="ChEBI" id="CHEBI:29985"/>
        <dbReference type="ChEBI" id="CHEBI:58278"/>
        <dbReference type="ChEBI" id="CHEBI:58359"/>
        <dbReference type="ChEBI" id="CHEBI:58475"/>
        <dbReference type="ChEBI" id="CHEBI:58525"/>
        <dbReference type="EC" id="4.3.2.10"/>
    </reaction>
</comment>
<dbReference type="InterPro" id="IPR004651">
    <property type="entry name" value="HisF"/>
</dbReference>
<evidence type="ECO:0000313" key="12">
    <source>
        <dbReference type="EMBL" id="KLE03677.1"/>
    </source>
</evidence>
<evidence type="ECO:0000256" key="6">
    <source>
        <dbReference type="ARBA" id="ARBA00023102"/>
    </source>
</evidence>
<evidence type="ECO:0000256" key="9">
    <source>
        <dbReference type="ARBA" id="ARBA00030264"/>
    </source>
</evidence>
<dbReference type="Proteomes" id="UP000035462">
    <property type="component" value="Unassembled WGS sequence"/>
</dbReference>
<dbReference type="InterPro" id="IPR013785">
    <property type="entry name" value="Aldolase_TIM"/>
</dbReference>
<dbReference type="CDD" id="cd04731">
    <property type="entry name" value="HisF"/>
    <property type="match status" value="1"/>
</dbReference>
<comment type="caution">
    <text evidence="12">The sequence shown here is derived from an EMBL/GenBank/DDBJ whole genome shotgun (WGS) entry which is preliminary data.</text>
</comment>
<dbReference type="SUPFAM" id="SSF51366">
    <property type="entry name" value="Ribulose-phoshate binding barrel"/>
    <property type="match status" value="1"/>
</dbReference>
<comment type="subunit">
    <text evidence="3">Heterodimer of HisH and HisF.</text>
</comment>
<keyword evidence="6 11" id="KW-0368">Histidine biosynthesis</keyword>
<accession>A0A837J9E7</accession>
<evidence type="ECO:0000256" key="3">
    <source>
        <dbReference type="ARBA" id="ARBA00011152"/>
    </source>
</evidence>
<dbReference type="GO" id="GO:0016829">
    <property type="term" value="F:lyase activity"/>
    <property type="evidence" value="ECO:0007669"/>
    <property type="project" value="UniProtKB-KW"/>
</dbReference>
<comment type="pathway">
    <text evidence="1">Amino-acid biosynthesis; L-histidine biosynthesis; L-histidine from 5-phospho-alpha-D-ribose 1-diphosphate: step 5/9.</text>
</comment>
<dbReference type="Gene3D" id="3.20.20.70">
    <property type="entry name" value="Aldolase class I"/>
    <property type="match status" value="1"/>
</dbReference>
<dbReference type="UniPathway" id="UPA00031">
    <property type="reaction ID" value="UER00010"/>
</dbReference>
<dbReference type="InterPro" id="IPR006062">
    <property type="entry name" value="His_biosynth"/>
</dbReference>
<evidence type="ECO:0000256" key="5">
    <source>
        <dbReference type="ARBA" id="ARBA00022605"/>
    </source>
</evidence>
<gene>
    <name evidence="12" type="ORF">AF77_09465</name>
</gene>
<dbReference type="AlphaFoldDB" id="A0A837J9E7"/>
<name>A0A837J9E7_9BACT</name>
<dbReference type="GO" id="GO:0000107">
    <property type="term" value="F:imidazoleglycerol-phosphate synthase activity"/>
    <property type="evidence" value="ECO:0007669"/>
    <property type="project" value="InterPro"/>
</dbReference>
<keyword evidence="7" id="KW-0456">Lyase</keyword>
<organism evidence="12 13">
    <name type="scientific">Aliarcobacter butzleri L352</name>
    <dbReference type="NCBI Taxonomy" id="1447260"/>
    <lineage>
        <taxon>Bacteria</taxon>
        <taxon>Pseudomonadati</taxon>
        <taxon>Campylobacterota</taxon>
        <taxon>Epsilonproteobacteria</taxon>
        <taxon>Campylobacterales</taxon>
        <taxon>Arcobacteraceae</taxon>
        <taxon>Aliarcobacter</taxon>
    </lineage>
</organism>
<keyword evidence="5 11" id="KW-0028">Amino-acid biosynthesis</keyword>
<comment type="function">
    <text evidence="8">IGPS catalyzes the conversion of PRFAR and glutamine to IGP, AICAR and glutamate. The HisF subunit catalyzes the cyclization activity that produces IGP and AICAR from PRFAR using the ammonia provided by the HisH subunit.</text>
</comment>
<comment type="similarity">
    <text evidence="2 11">Belongs to the HisA/HisF family.</text>
</comment>
<evidence type="ECO:0000256" key="1">
    <source>
        <dbReference type="ARBA" id="ARBA00005091"/>
    </source>
</evidence>
<dbReference type="EMBL" id="JAIT01000059">
    <property type="protein sequence ID" value="KLE03677.1"/>
    <property type="molecule type" value="Genomic_DNA"/>
</dbReference>
<protein>
    <recommendedName>
        <fullName evidence="4">imidazole glycerol-phosphate synthase</fullName>
        <ecNumber evidence="4">4.3.2.10</ecNumber>
    </recommendedName>
    <alternativeName>
        <fullName evidence="9">IGP synthase cyclase subunit</fullName>
    </alternativeName>
</protein>
<evidence type="ECO:0000256" key="8">
    <source>
        <dbReference type="ARBA" id="ARBA00025475"/>
    </source>
</evidence>
<proteinExistence type="inferred from homology"/>
<evidence type="ECO:0000256" key="11">
    <source>
        <dbReference type="RuleBase" id="RU003657"/>
    </source>
</evidence>
<evidence type="ECO:0000313" key="13">
    <source>
        <dbReference type="Proteomes" id="UP000035462"/>
    </source>
</evidence>
<dbReference type="PANTHER" id="PTHR21235">
    <property type="entry name" value="IMIDAZOLE GLYCEROL PHOSPHATE SYNTHASE SUBUNIT HISF/H IGP SYNTHASE SUBUNIT HISF/H"/>
    <property type="match status" value="1"/>
</dbReference>
<evidence type="ECO:0000256" key="10">
    <source>
        <dbReference type="ARBA" id="ARBA00047838"/>
    </source>
</evidence>
<evidence type="ECO:0000256" key="4">
    <source>
        <dbReference type="ARBA" id="ARBA00012809"/>
    </source>
</evidence>
<dbReference type="PANTHER" id="PTHR21235:SF2">
    <property type="entry name" value="IMIDAZOLE GLYCEROL PHOSPHATE SYNTHASE HISHF"/>
    <property type="match status" value="1"/>
</dbReference>
<evidence type="ECO:0000256" key="7">
    <source>
        <dbReference type="ARBA" id="ARBA00023239"/>
    </source>
</evidence>
<reference evidence="12 13" key="1">
    <citation type="submission" date="2014-01" db="EMBL/GenBank/DDBJ databases">
        <title>Development of a Comparative Genomic Fingerprinting Assay for High Resolution Genotyping of Arcobacter butzleri.</title>
        <authorList>
            <person name="Webb A.L."/>
            <person name="Inglis G.D."/>
            <person name="Kruczkiewicz P."/>
            <person name="Selinger L.B."/>
            <person name="Taboada E.N."/>
        </authorList>
    </citation>
    <scope>NUCLEOTIDE SEQUENCE [LARGE SCALE GENOMIC DNA]</scope>
    <source>
        <strain evidence="12 13">L352</strain>
    </source>
</reference>